<proteinExistence type="predicted"/>
<accession>A0A6F8YRR9</accession>
<dbReference type="SUPFAM" id="SSF56003">
    <property type="entry name" value="Molybdenum cofactor-binding domain"/>
    <property type="match status" value="1"/>
</dbReference>
<reference evidence="5 6" key="2">
    <citation type="submission" date="2020-03" db="EMBL/GenBank/DDBJ databases">
        <authorList>
            <person name="Ichikawa N."/>
            <person name="Kimura A."/>
            <person name="Kitahashi Y."/>
            <person name="Uohara A."/>
        </authorList>
    </citation>
    <scope>NUCLEOTIDE SEQUENCE [LARGE SCALE GENOMIC DNA]</scope>
    <source>
        <strain evidence="5 6">NBRC 105367</strain>
    </source>
</reference>
<feature type="compositionally biased region" description="Polar residues" evidence="3">
    <location>
        <begin position="282"/>
        <end position="291"/>
    </location>
</feature>
<organism evidence="5 6">
    <name type="scientific">Phytohabitans suffuscus</name>
    <dbReference type="NCBI Taxonomy" id="624315"/>
    <lineage>
        <taxon>Bacteria</taxon>
        <taxon>Bacillati</taxon>
        <taxon>Actinomycetota</taxon>
        <taxon>Actinomycetes</taxon>
        <taxon>Micromonosporales</taxon>
        <taxon>Micromonosporaceae</taxon>
    </lineage>
</organism>
<dbReference type="InterPro" id="IPR008274">
    <property type="entry name" value="AldOxase/xan_DH_MoCoBD1"/>
</dbReference>
<dbReference type="Proteomes" id="UP000503011">
    <property type="component" value="Chromosome"/>
</dbReference>
<dbReference type="Pfam" id="PF02738">
    <property type="entry name" value="MoCoBD_1"/>
    <property type="match status" value="1"/>
</dbReference>
<evidence type="ECO:0000256" key="2">
    <source>
        <dbReference type="ARBA" id="ARBA00023002"/>
    </source>
</evidence>
<keyword evidence="6" id="KW-1185">Reference proteome</keyword>
<evidence type="ECO:0000259" key="4">
    <source>
        <dbReference type="SMART" id="SM01008"/>
    </source>
</evidence>
<feature type="domain" description="Aldehyde oxidase/xanthine dehydrogenase a/b hammerhead" evidence="4">
    <location>
        <begin position="16"/>
        <end position="130"/>
    </location>
</feature>
<protein>
    <recommendedName>
        <fullName evidence="4">Aldehyde oxidase/xanthine dehydrogenase a/b hammerhead domain-containing protein</fullName>
    </recommendedName>
</protein>
<dbReference type="InterPro" id="IPR037165">
    <property type="entry name" value="AldOxase/xan_DH_Mopterin-bd_sf"/>
</dbReference>
<dbReference type="SMART" id="SM01008">
    <property type="entry name" value="Ald_Xan_dh_C"/>
    <property type="match status" value="1"/>
</dbReference>
<dbReference type="GO" id="GO:0005506">
    <property type="term" value="F:iron ion binding"/>
    <property type="evidence" value="ECO:0007669"/>
    <property type="project" value="InterPro"/>
</dbReference>
<feature type="region of interest" description="Disordered" evidence="3">
    <location>
        <begin position="261"/>
        <end position="291"/>
    </location>
</feature>
<keyword evidence="1" id="KW-0500">Molybdenum</keyword>
<dbReference type="InterPro" id="IPR036856">
    <property type="entry name" value="Ald_Oxase/Xan_DH_a/b_sf"/>
</dbReference>
<dbReference type="EMBL" id="AP022871">
    <property type="protein sequence ID" value="BCB88756.1"/>
    <property type="molecule type" value="Genomic_DNA"/>
</dbReference>
<dbReference type="PANTHER" id="PTHR11908">
    <property type="entry name" value="XANTHINE DEHYDROGENASE"/>
    <property type="match status" value="1"/>
</dbReference>
<gene>
    <name evidence="5" type="ORF">Psuf_060690</name>
</gene>
<evidence type="ECO:0000313" key="6">
    <source>
        <dbReference type="Proteomes" id="UP000503011"/>
    </source>
</evidence>
<dbReference type="GO" id="GO:0016491">
    <property type="term" value="F:oxidoreductase activity"/>
    <property type="evidence" value="ECO:0007669"/>
    <property type="project" value="UniProtKB-KW"/>
</dbReference>
<dbReference type="KEGG" id="psuu:Psuf_060690"/>
<dbReference type="PANTHER" id="PTHR11908:SF132">
    <property type="entry name" value="ALDEHYDE OXIDASE 1-RELATED"/>
    <property type="match status" value="1"/>
</dbReference>
<dbReference type="InterPro" id="IPR016208">
    <property type="entry name" value="Ald_Oxase/xanthine_DH-like"/>
</dbReference>
<dbReference type="Gene3D" id="3.90.1170.50">
    <property type="entry name" value="Aldehyde oxidase/xanthine dehydrogenase, a/b hammerhead"/>
    <property type="match status" value="1"/>
</dbReference>
<evidence type="ECO:0000256" key="3">
    <source>
        <dbReference type="SAM" id="MobiDB-lite"/>
    </source>
</evidence>
<dbReference type="Gene3D" id="3.30.365.10">
    <property type="entry name" value="Aldehyde oxidase/xanthine dehydrogenase, molybdopterin binding domain"/>
    <property type="match status" value="2"/>
</dbReference>
<dbReference type="Pfam" id="PF01315">
    <property type="entry name" value="Ald_Xan_dh_C"/>
    <property type="match status" value="1"/>
</dbReference>
<sequence>MIGARARRIEDPVLLRGAGRFAADTIRAGELHMRVVRSPVAHGRVDAVDLSRALRLDGVVAAWSYRDVADLPAIGFRLTPREEMLPYRQPVLARKVVRYAGEPVAVVFATSAYVAEDAAELVDLDIAPLAAHTDSDREPVTWVDAEQATWAAGTGADLPAQDSAAADFTEEYGDVDAAFARAGRRTHRIVELDARIGRHTGVPMECRGLTAVYDEADQQLVIDGAAKVPFWNREAIAAMAGLPRTACSCARPTSAAASARAASSTPRTYWSRSPRCGCAPRSSGSRTARST</sequence>
<evidence type="ECO:0000313" key="5">
    <source>
        <dbReference type="EMBL" id="BCB88756.1"/>
    </source>
</evidence>
<reference evidence="5 6" key="1">
    <citation type="submission" date="2020-03" db="EMBL/GenBank/DDBJ databases">
        <title>Whole genome shotgun sequence of Phytohabitans suffuscus NBRC 105367.</title>
        <authorList>
            <person name="Komaki H."/>
            <person name="Tamura T."/>
        </authorList>
    </citation>
    <scope>NUCLEOTIDE SEQUENCE [LARGE SCALE GENOMIC DNA]</scope>
    <source>
        <strain evidence="5 6">NBRC 105367</strain>
    </source>
</reference>
<name>A0A6F8YRR9_9ACTN</name>
<keyword evidence="2" id="KW-0560">Oxidoreductase</keyword>
<dbReference type="AlphaFoldDB" id="A0A6F8YRR9"/>
<dbReference type="InterPro" id="IPR000674">
    <property type="entry name" value="Ald_Oxase/Xan_DH_a/b"/>
</dbReference>
<evidence type="ECO:0000256" key="1">
    <source>
        <dbReference type="ARBA" id="ARBA00022505"/>
    </source>
</evidence>
<dbReference type="SUPFAM" id="SSF54665">
    <property type="entry name" value="CO dehydrogenase molybdoprotein N-domain-like"/>
    <property type="match status" value="1"/>
</dbReference>